<evidence type="ECO:0000313" key="2">
    <source>
        <dbReference type="Proteomes" id="UP000000365"/>
    </source>
</evidence>
<name>A2SPC9_METLZ</name>
<dbReference type="GeneID" id="4795552"/>
<dbReference type="eggNOG" id="arCOG03572">
    <property type="taxonomic scope" value="Archaea"/>
</dbReference>
<sequence>MDTKYSCYCGLYCENCAVRAKITPAAKVLYNEMKSAGFEEIIHMIPGGDGFWPFLKDMAENGTCTSCREGSGNPGCAIRICAKEKGIEMCAVCENYPCVHFTEFLKGCPIVKHDNELYREKGVEAWGKLQDERMADGFVYKGEK</sequence>
<dbReference type="Pfam" id="PF12675">
    <property type="entry name" value="DUF3795"/>
    <property type="match status" value="1"/>
</dbReference>
<reference evidence="1 2" key="1">
    <citation type="journal article" date="2009" name="Stand. Genomic Sci.">
        <title>Complete genome sequence of Methanocorpusculum labreanum type strain Z.</title>
        <authorList>
            <person name="Anderson I.J."/>
            <person name="Sieprawska-Lupa M."/>
            <person name="Goltsman E."/>
            <person name="Lapidus A."/>
            <person name="Copeland A."/>
            <person name="Glavina Del Rio T."/>
            <person name="Tice H."/>
            <person name="Dalin E."/>
            <person name="Barry K."/>
            <person name="Pitluck S."/>
            <person name="Hauser L."/>
            <person name="Land M."/>
            <person name="Lucas S."/>
            <person name="Richardson P."/>
            <person name="Whitman W.B."/>
            <person name="Kyrpides N.C."/>
        </authorList>
    </citation>
    <scope>NUCLEOTIDE SEQUENCE [LARGE SCALE GENOMIC DNA]</scope>
    <source>
        <strain evidence="2">ATCC 43576 / DSM 4855 / Z</strain>
    </source>
</reference>
<dbReference type="HOGENOM" id="CLU_1709135_0_0_2"/>
<dbReference type="EMBL" id="CP000559">
    <property type="protein sequence ID" value="ABN06185.1"/>
    <property type="molecule type" value="Genomic_DNA"/>
</dbReference>
<dbReference type="KEGG" id="mla:Mlab_0007"/>
<dbReference type="InterPro" id="IPR024227">
    <property type="entry name" value="DUF3795"/>
</dbReference>
<dbReference type="Proteomes" id="UP000000365">
    <property type="component" value="Chromosome"/>
</dbReference>
<dbReference type="AlphaFoldDB" id="A2SPC9"/>
<protein>
    <recommendedName>
        <fullName evidence="3">DUF3795 domain-containing protein</fullName>
    </recommendedName>
</protein>
<evidence type="ECO:0000313" key="1">
    <source>
        <dbReference type="EMBL" id="ABN06185.1"/>
    </source>
</evidence>
<evidence type="ECO:0008006" key="3">
    <source>
        <dbReference type="Google" id="ProtNLM"/>
    </source>
</evidence>
<dbReference type="OrthoDB" id="69214at2157"/>
<keyword evidence="2" id="KW-1185">Reference proteome</keyword>
<gene>
    <name evidence="1" type="ordered locus">Mlab_0007</name>
</gene>
<accession>A2SPC9</accession>
<proteinExistence type="predicted"/>
<organism evidence="1 2">
    <name type="scientific">Methanocorpusculum labreanum (strain ATCC 43576 / DSM 4855 / Z)</name>
    <dbReference type="NCBI Taxonomy" id="410358"/>
    <lineage>
        <taxon>Archaea</taxon>
        <taxon>Methanobacteriati</taxon>
        <taxon>Methanobacteriota</taxon>
        <taxon>Stenosarchaea group</taxon>
        <taxon>Methanomicrobia</taxon>
        <taxon>Methanomicrobiales</taxon>
        <taxon>Methanocorpusculaceae</taxon>
        <taxon>Methanocorpusculum</taxon>
    </lineage>
</organism>
<dbReference type="RefSeq" id="WP_011832386.1">
    <property type="nucleotide sequence ID" value="NC_008942.1"/>
</dbReference>